<keyword evidence="2" id="KW-0804">Transcription</keyword>
<dbReference type="InterPro" id="IPR004111">
    <property type="entry name" value="Repressor_TetR_C"/>
</dbReference>
<keyword evidence="5" id="KW-1185">Reference proteome</keyword>
<dbReference type="SUPFAM" id="SSF48498">
    <property type="entry name" value="Tetracyclin repressor-like, C-terminal domain"/>
    <property type="match status" value="1"/>
</dbReference>
<feature type="domain" description="Tetracycline repressor TetR C-terminal" evidence="3">
    <location>
        <begin position="49"/>
        <end position="184"/>
    </location>
</feature>
<evidence type="ECO:0000313" key="5">
    <source>
        <dbReference type="Proteomes" id="UP000622245"/>
    </source>
</evidence>
<dbReference type="Gene3D" id="1.10.357.10">
    <property type="entry name" value="Tetracycline Repressor, domain 2"/>
    <property type="match status" value="1"/>
</dbReference>
<keyword evidence="1" id="KW-0805">Transcription regulation</keyword>
<comment type="caution">
    <text evidence="4">The sequence shown here is derived from an EMBL/GenBank/DDBJ whole genome shotgun (WGS) entry which is preliminary data.</text>
</comment>
<dbReference type="RefSeq" id="WP_203151517.1">
    <property type="nucleotide sequence ID" value="NZ_JAEVHL010000252.1"/>
</dbReference>
<dbReference type="Gene3D" id="1.10.10.60">
    <property type="entry name" value="Homeodomain-like"/>
    <property type="match status" value="1"/>
</dbReference>
<dbReference type="Proteomes" id="UP000622245">
    <property type="component" value="Unassembled WGS sequence"/>
</dbReference>
<reference evidence="4 5" key="1">
    <citation type="submission" date="2021-01" db="EMBL/GenBank/DDBJ databases">
        <title>Draft genome sequence of Micromonospora sp. strain STR1s_6.</title>
        <authorList>
            <person name="Karlyshev A."/>
            <person name="Jawad R."/>
        </authorList>
    </citation>
    <scope>NUCLEOTIDE SEQUENCE [LARGE SCALE GENOMIC DNA]</scope>
    <source>
        <strain evidence="4 5">STR1S-6</strain>
    </source>
</reference>
<gene>
    <name evidence="4" type="ORF">JM949_30110</name>
</gene>
<sequence length="200" mass="22264">MLLLAHRAAMPAHAVYRHVRNRTDLLSAMAERVTAVRAPGDPALPPGPRAQLERLAGDEWRLYRRHPWLLAVLATDRPPTGPAVLATVDRVVATFTSAGYDPAEAFRAYLALSGYIQGMALLIGRDPVDIPYHAWWSATRDRLERTHRTRGRQWLAAAGQTRLDTDLDNWFRFGLRALLDGLLANPARYGGGRAETGEDH</sequence>
<organism evidence="4 5">
    <name type="scientific">Micromonospora tarensis</name>
    <dbReference type="NCBI Taxonomy" id="2806100"/>
    <lineage>
        <taxon>Bacteria</taxon>
        <taxon>Bacillati</taxon>
        <taxon>Actinomycetota</taxon>
        <taxon>Actinomycetes</taxon>
        <taxon>Micromonosporales</taxon>
        <taxon>Micromonosporaceae</taxon>
        <taxon>Micromonospora</taxon>
    </lineage>
</organism>
<protein>
    <submittedName>
        <fullName evidence="4">TetR/AcrR family transcriptional regulator C-terminal domain-containing protein</fullName>
    </submittedName>
</protein>
<dbReference type="Pfam" id="PF02909">
    <property type="entry name" value="TetR_C_1"/>
    <property type="match status" value="1"/>
</dbReference>
<evidence type="ECO:0000313" key="4">
    <source>
        <dbReference type="EMBL" id="MBM0279206.1"/>
    </source>
</evidence>
<dbReference type="InterPro" id="IPR036271">
    <property type="entry name" value="Tet_transcr_reg_TetR-rel_C_sf"/>
</dbReference>
<dbReference type="EMBL" id="JAEVHL010000252">
    <property type="protein sequence ID" value="MBM0279206.1"/>
    <property type="molecule type" value="Genomic_DNA"/>
</dbReference>
<name>A0ABS1YP58_9ACTN</name>
<accession>A0ABS1YP58</accession>
<evidence type="ECO:0000259" key="3">
    <source>
        <dbReference type="Pfam" id="PF02909"/>
    </source>
</evidence>
<evidence type="ECO:0000256" key="2">
    <source>
        <dbReference type="ARBA" id="ARBA00023163"/>
    </source>
</evidence>
<proteinExistence type="predicted"/>
<evidence type="ECO:0000256" key="1">
    <source>
        <dbReference type="ARBA" id="ARBA00023015"/>
    </source>
</evidence>